<evidence type="ECO:0000313" key="4">
    <source>
        <dbReference type="Proteomes" id="UP000190044"/>
    </source>
</evidence>
<feature type="transmembrane region" description="Helical" evidence="1">
    <location>
        <begin position="154"/>
        <end position="179"/>
    </location>
</feature>
<organism evidence="3 4">
    <name type="scientific">Sphingopyxis flava</name>
    <dbReference type="NCBI Taxonomy" id="1507287"/>
    <lineage>
        <taxon>Bacteria</taxon>
        <taxon>Pseudomonadati</taxon>
        <taxon>Pseudomonadota</taxon>
        <taxon>Alphaproteobacteria</taxon>
        <taxon>Sphingomonadales</taxon>
        <taxon>Sphingomonadaceae</taxon>
        <taxon>Sphingopyxis</taxon>
    </lineage>
</organism>
<dbReference type="AlphaFoldDB" id="A0A1T5EVH3"/>
<gene>
    <name evidence="3" type="ORF">SAMN06295937_102535</name>
</gene>
<feature type="transmembrane region" description="Helical" evidence="1">
    <location>
        <begin position="291"/>
        <end position="311"/>
    </location>
</feature>
<keyword evidence="4" id="KW-1185">Reference proteome</keyword>
<dbReference type="OrthoDB" id="9816314at2"/>
<feature type="transmembrane region" description="Helical" evidence="1">
    <location>
        <begin position="317"/>
        <end position="335"/>
    </location>
</feature>
<reference evidence="4" key="1">
    <citation type="submission" date="2017-02" db="EMBL/GenBank/DDBJ databases">
        <authorList>
            <person name="Varghese N."/>
            <person name="Submissions S."/>
        </authorList>
    </citation>
    <scope>NUCLEOTIDE SEQUENCE [LARGE SCALE GENOMIC DNA]</scope>
    <source>
        <strain evidence="4">R11H</strain>
    </source>
</reference>
<keyword evidence="1" id="KW-0812">Transmembrane</keyword>
<feature type="transmembrane region" description="Helical" evidence="1">
    <location>
        <begin position="101"/>
        <end position="126"/>
    </location>
</feature>
<feature type="transmembrane region" description="Helical" evidence="1">
    <location>
        <begin position="191"/>
        <end position="221"/>
    </location>
</feature>
<dbReference type="InterPro" id="IPR026841">
    <property type="entry name" value="Aur1/Ipt1"/>
</dbReference>
<feature type="transmembrane region" description="Helical" evidence="1">
    <location>
        <begin position="266"/>
        <end position="284"/>
    </location>
</feature>
<evidence type="ECO:0000256" key="1">
    <source>
        <dbReference type="SAM" id="Phobius"/>
    </source>
</evidence>
<keyword evidence="1" id="KW-0472">Membrane</keyword>
<dbReference type="RefSeq" id="WP_079639652.1">
    <property type="nucleotide sequence ID" value="NZ_FUYP01000025.1"/>
</dbReference>
<sequence length="350" mass="38991">MRRLATSFRSGLTEDRAILVGALLVWILFLAVLATKGVNGFRANSFLSNFIAYLSALLFVLVPMIGARLWRHRPESPLAFLGDLFIAGGLGDRLARGAPMLIALTLFLPAFSAMKSAIPLFSSYVWDDTWIALDRALHGTDPWRLLQPLLGYPLISSVLSILYHLWILPIYAGGVWFCFFVDNRELRSRYLFAYFACWTLIGVVMATALASVGPCFLAPILGDTRFAEQMEYLRQADTHFPIMVLDVQEQLVAWHQSGSAGLGRGITAMPSMHVSLAFLFFLAMQQVSRRAGMFFGAFFFAILIGSIHLGYHYAVDGYVSIAVTWLIWALAGQYVRRRDEAEPEIASAMA</sequence>
<dbReference type="GO" id="GO:0016020">
    <property type="term" value="C:membrane"/>
    <property type="evidence" value="ECO:0007669"/>
    <property type="project" value="UniProtKB-SubCell"/>
</dbReference>
<proteinExistence type="predicted"/>
<feature type="transmembrane region" description="Helical" evidence="1">
    <location>
        <begin position="50"/>
        <end position="70"/>
    </location>
</feature>
<dbReference type="Proteomes" id="UP000190044">
    <property type="component" value="Unassembled WGS sequence"/>
</dbReference>
<dbReference type="EMBL" id="FUYP01000025">
    <property type="protein sequence ID" value="SKB87964.1"/>
    <property type="molecule type" value="Genomic_DNA"/>
</dbReference>
<evidence type="ECO:0000313" key="3">
    <source>
        <dbReference type="EMBL" id="SKB87964.1"/>
    </source>
</evidence>
<dbReference type="Gene3D" id="1.20.144.10">
    <property type="entry name" value="Phosphatidic acid phosphatase type 2/haloperoxidase"/>
    <property type="match status" value="1"/>
</dbReference>
<protein>
    <submittedName>
        <fullName evidence="3">PAP2 superfamily protein</fullName>
    </submittedName>
</protein>
<keyword evidence="1" id="KW-1133">Transmembrane helix</keyword>
<dbReference type="Pfam" id="PF14378">
    <property type="entry name" value="PAP2_3"/>
    <property type="match status" value="1"/>
</dbReference>
<accession>A0A1T5EVH3</accession>
<evidence type="ECO:0000259" key="2">
    <source>
        <dbReference type="Pfam" id="PF14378"/>
    </source>
</evidence>
<feature type="domain" description="Inositolphosphotransferase Aur1/Ipt1" evidence="2">
    <location>
        <begin position="131"/>
        <end position="330"/>
    </location>
</feature>
<name>A0A1T5EVH3_9SPHN</name>